<protein>
    <recommendedName>
        <fullName evidence="3">F-box domain-containing protein</fullName>
    </recommendedName>
</protein>
<dbReference type="EMBL" id="JAKLMC020000001">
    <property type="protein sequence ID" value="KAK5958434.1"/>
    <property type="molecule type" value="Genomic_DNA"/>
</dbReference>
<dbReference type="Proteomes" id="UP001316803">
    <property type="component" value="Unassembled WGS sequence"/>
</dbReference>
<accession>A0AAN8ELL4</accession>
<comment type="caution">
    <text evidence="1">The sequence shown here is derived from an EMBL/GenBank/DDBJ whole genome shotgun (WGS) entry which is preliminary data.</text>
</comment>
<evidence type="ECO:0000313" key="2">
    <source>
        <dbReference type="Proteomes" id="UP001316803"/>
    </source>
</evidence>
<name>A0AAN8ELL4_9EURO</name>
<keyword evidence="2" id="KW-1185">Reference proteome</keyword>
<organism evidence="1 2">
    <name type="scientific">Knufia fluminis</name>
    <dbReference type="NCBI Taxonomy" id="191047"/>
    <lineage>
        <taxon>Eukaryota</taxon>
        <taxon>Fungi</taxon>
        <taxon>Dikarya</taxon>
        <taxon>Ascomycota</taxon>
        <taxon>Pezizomycotina</taxon>
        <taxon>Eurotiomycetes</taxon>
        <taxon>Chaetothyriomycetidae</taxon>
        <taxon>Chaetothyriales</taxon>
        <taxon>Trichomeriaceae</taxon>
        <taxon>Knufia</taxon>
    </lineage>
</organism>
<reference evidence="1 2" key="1">
    <citation type="submission" date="2022-12" db="EMBL/GenBank/DDBJ databases">
        <title>Genomic features and morphological characterization of a novel Knufia sp. strain isolated from spacecraft assembly facility.</title>
        <authorList>
            <person name="Teixeira M."/>
            <person name="Chander A.M."/>
            <person name="Stajich J.E."/>
            <person name="Venkateswaran K."/>
        </authorList>
    </citation>
    <scope>NUCLEOTIDE SEQUENCE [LARGE SCALE GENOMIC DNA]</scope>
    <source>
        <strain evidence="1 2">FJI-L2-BK-P2</strain>
    </source>
</reference>
<evidence type="ECO:0000313" key="1">
    <source>
        <dbReference type="EMBL" id="KAK5958434.1"/>
    </source>
</evidence>
<gene>
    <name evidence="1" type="ORF">OHC33_000277</name>
</gene>
<sequence>MAKFNDIPNEILFQIFSHLAGPNEFDDDPCHITDFELYIPIVGWVCQRWRNVAFEIFLAEFKFVVAKHKMEFLKNRTETEREVAMDFWKKRLWDSGPSGWSCLKDQAAEMRLRAYEKRMAALRKRLR</sequence>
<proteinExistence type="predicted"/>
<dbReference type="AlphaFoldDB" id="A0AAN8ELL4"/>
<dbReference type="Gene3D" id="1.20.1280.50">
    <property type="match status" value="1"/>
</dbReference>
<evidence type="ECO:0008006" key="3">
    <source>
        <dbReference type="Google" id="ProtNLM"/>
    </source>
</evidence>